<reference evidence="1" key="1">
    <citation type="submission" date="2014-11" db="EMBL/GenBank/DDBJ databases">
        <authorList>
            <person name="Amaro Gonzalez C."/>
        </authorList>
    </citation>
    <scope>NUCLEOTIDE SEQUENCE</scope>
</reference>
<protein>
    <submittedName>
        <fullName evidence="1">Uncharacterized protein</fullName>
    </submittedName>
</protein>
<reference evidence="1" key="2">
    <citation type="journal article" date="2015" name="Fish Shellfish Immunol.">
        <title>Early steps in the European eel (Anguilla anguilla)-Vibrio vulnificus interaction in the gills: Role of the RtxA13 toxin.</title>
        <authorList>
            <person name="Callol A."/>
            <person name="Pajuelo D."/>
            <person name="Ebbesson L."/>
            <person name="Teles M."/>
            <person name="MacKenzie S."/>
            <person name="Amaro C."/>
        </authorList>
    </citation>
    <scope>NUCLEOTIDE SEQUENCE</scope>
</reference>
<name>A0A0E9V2H3_ANGAN</name>
<sequence>MWNPRSQESQKSISSAFFPWILQELHVLHSIHRHRNAFTFAVNSGENFRQDGCPVEKTLTAGMSHFST</sequence>
<organism evidence="1">
    <name type="scientific">Anguilla anguilla</name>
    <name type="common">European freshwater eel</name>
    <name type="synonym">Muraena anguilla</name>
    <dbReference type="NCBI Taxonomy" id="7936"/>
    <lineage>
        <taxon>Eukaryota</taxon>
        <taxon>Metazoa</taxon>
        <taxon>Chordata</taxon>
        <taxon>Craniata</taxon>
        <taxon>Vertebrata</taxon>
        <taxon>Euteleostomi</taxon>
        <taxon>Actinopterygii</taxon>
        <taxon>Neopterygii</taxon>
        <taxon>Teleostei</taxon>
        <taxon>Anguilliformes</taxon>
        <taxon>Anguillidae</taxon>
        <taxon>Anguilla</taxon>
    </lineage>
</organism>
<proteinExistence type="predicted"/>
<accession>A0A0E9V2H3</accession>
<dbReference type="AlphaFoldDB" id="A0A0E9V2H3"/>
<dbReference type="EMBL" id="GBXM01036927">
    <property type="protein sequence ID" value="JAH71650.1"/>
    <property type="molecule type" value="Transcribed_RNA"/>
</dbReference>
<evidence type="ECO:0000313" key="1">
    <source>
        <dbReference type="EMBL" id="JAH71650.1"/>
    </source>
</evidence>